<sequence length="368" mass="42477">MENIYPTIRSIEIGEELEEFYKIRKNFLIFTEAGKPVYTRFGDEMVMAPFFATMSAIIPKLQSYFWNNNQNAKEQSNKVRWLESENFQIAILKKGNFLYLCLSNYGKGKFLDDDITKKPVKFLKARETSSFVRKQLEFLHLQFVSLMTSSVNAQLTKRPNLDIKTSIAGLERTLDMMCEIGVKSPSIFLEAFQPLRMPENVRKAIEKAIEINKPQNFACGLLVSALNVISLFSDPTQIDYIKPHGIAEEHILYLYINYVTPNAGIIIVCTDHASEVFFECKVSSAAIFKEISERGLLEIIDKCTIQMYEQFDMKEINMVLIRNNLLNQYTTYNFPLLTKVNEMHLQQVIHRLIDLQSTSNIRKAMVPV</sequence>
<protein>
    <recommendedName>
        <fullName evidence="1">FUZ/MON1/HPS1 first Longin domain-containing protein</fullName>
    </recommendedName>
</protein>
<dbReference type="AlphaFoldDB" id="A0A078B2G0"/>
<name>A0A078B2G0_STYLE</name>
<evidence type="ECO:0000313" key="2">
    <source>
        <dbReference type="EMBL" id="CDW87402.1"/>
    </source>
</evidence>
<dbReference type="GO" id="GO:0006623">
    <property type="term" value="P:protein targeting to vacuole"/>
    <property type="evidence" value="ECO:0007669"/>
    <property type="project" value="InterPro"/>
</dbReference>
<dbReference type="InterPro" id="IPR043972">
    <property type="entry name" value="FUZ/MON1/HPS1_longin_1"/>
</dbReference>
<dbReference type="InParanoid" id="A0A078B2G0"/>
<dbReference type="PANTHER" id="PTHR13027:SF7">
    <property type="entry name" value="VACUOLAR FUSION PROTEIN MON1 HOMOLOG"/>
    <property type="match status" value="1"/>
</dbReference>
<proteinExistence type="predicted"/>
<evidence type="ECO:0000259" key="1">
    <source>
        <dbReference type="Pfam" id="PF19036"/>
    </source>
</evidence>
<dbReference type="OMA" id="MENIYPT"/>
<keyword evidence="3" id="KW-1185">Reference proteome</keyword>
<dbReference type="PRINTS" id="PR01546">
    <property type="entry name" value="YEAST73DUF"/>
</dbReference>
<organism evidence="2 3">
    <name type="scientific">Stylonychia lemnae</name>
    <name type="common">Ciliate</name>
    <dbReference type="NCBI Taxonomy" id="5949"/>
    <lineage>
        <taxon>Eukaryota</taxon>
        <taxon>Sar</taxon>
        <taxon>Alveolata</taxon>
        <taxon>Ciliophora</taxon>
        <taxon>Intramacronucleata</taxon>
        <taxon>Spirotrichea</taxon>
        <taxon>Stichotrichia</taxon>
        <taxon>Sporadotrichida</taxon>
        <taxon>Oxytrichidae</taxon>
        <taxon>Stylonychinae</taxon>
        <taxon>Stylonychia</taxon>
    </lineage>
</organism>
<dbReference type="Pfam" id="PF19036">
    <property type="entry name" value="Fuz_longin_1"/>
    <property type="match status" value="1"/>
</dbReference>
<feature type="domain" description="FUZ/MON1/HPS1 first Longin" evidence="1">
    <location>
        <begin position="25"/>
        <end position="103"/>
    </location>
</feature>
<dbReference type="GO" id="GO:0016192">
    <property type="term" value="P:vesicle-mediated transport"/>
    <property type="evidence" value="ECO:0007669"/>
    <property type="project" value="InterPro"/>
</dbReference>
<dbReference type="EMBL" id="CCKQ01015580">
    <property type="protein sequence ID" value="CDW87402.1"/>
    <property type="molecule type" value="Genomic_DNA"/>
</dbReference>
<dbReference type="OrthoDB" id="293850at2759"/>
<gene>
    <name evidence="2" type="primary">Contig1802.g1948</name>
    <name evidence="2" type="ORF">STYLEM_16505</name>
</gene>
<dbReference type="InterPro" id="IPR004353">
    <property type="entry name" value="Mon1"/>
</dbReference>
<reference evidence="2 3" key="1">
    <citation type="submission" date="2014-06" db="EMBL/GenBank/DDBJ databases">
        <authorList>
            <person name="Swart Estienne"/>
        </authorList>
    </citation>
    <scope>NUCLEOTIDE SEQUENCE [LARGE SCALE GENOMIC DNA]</scope>
    <source>
        <strain evidence="2 3">130c</strain>
    </source>
</reference>
<evidence type="ECO:0000313" key="3">
    <source>
        <dbReference type="Proteomes" id="UP000039865"/>
    </source>
</evidence>
<accession>A0A078B2G0</accession>
<dbReference type="Proteomes" id="UP000039865">
    <property type="component" value="Unassembled WGS sequence"/>
</dbReference>
<dbReference type="PANTHER" id="PTHR13027">
    <property type="entry name" value="SAND PROTEIN-RELATED"/>
    <property type="match status" value="1"/>
</dbReference>